<dbReference type="Pfam" id="PF08378">
    <property type="entry name" value="NERD"/>
    <property type="match status" value="1"/>
</dbReference>
<evidence type="ECO:0000259" key="3">
    <source>
        <dbReference type="PROSITE" id="PS50965"/>
    </source>
</evidence>
<sequence>MMCIWRQTTRLTHLLPIFAVNKPMLLIKACVLLLTLLAVLPVAAFETTQVVTSPSESYQQYTAATCILIDSEMQDNTPDSTRYNELKQQHTRHCQAPFTAKHVARVLGNANTPKSTNIFDFIEADSQSEPQARAQSESARPTVSATKRMPEARTNILYPLLVTILPWFILLLVFSLLLGVMGRYFKKHAARRRGQAGEKRIEKRLKSCFAKGECRIFTNLVLSTDTGSLTEVDLVLLCRNGVFVIESKNYRGWIFGDPKRAMWTQVLHRRRSQFQNPLHQNYKHCLAIAHCLGLATGIESLVVFSDQVTFKTQMPANVVQEVGLVSYIRSFKHEVFTAAEFNRHGELLADVQLLSDKAAKRRHLDELNMRRKEPKMSMVD</sequence>
<feature type="transmembrane region" description="Helical" evidence="2">
    <location>
        <begin position="156"/>
        <end position="185"/>
    </location>
</feature>
<evidence type="ECO:0000313" key="4">
    <source>
        <dbReference type="EMBL" id="SQH76711.1"/>
    </source>
</evidence>
<dbReference type="EMBL" id="LS483452">
    <property type="protein sequence ID" value="SQH76711.1"/>
    <property type="molecule type" value="Genomic_DNA"/>
</dbReference>
<accession>A0A330M3D9</accession>
<evidence type="ECO:0000256" key="1">
    <source>
        <dbReference type="SAM" id="MobiDB-lite"/>
    </source>
</evidence>
<reference evidence="5" key="1">
    <citation type="submission" date="2018-06" db="EMBL/GenBank/DDBJ databases">
        <authorList>
            <person name="Cea G.-C."/>
            <person name="William W."/>
        </authorList>
    </citation>
    <scope>NUCLEOTIDE SEQUENCE [LARGE SCALE GENOMIC DNA]</scope>
    <source>
        <strain evidence="5">DB21MT-2</strain>
    </source>
</reference>
<keyword evidence="2" id="KW-0472">Membrane</keyword>
<keyword evidence="2" id="KW-0812">Transmembrane</keyword>
<feature type="region of interest" description="Disordered" evidence="1">
    <location>
        <begin position="127"/>
        <end position="146"/>
    </location>
</feature>
<name>A0A330M3D9_9GAMM</name>
<dbReference type="AlphaFoldDB" id="A0A330M3D9"/>
<proteinExistence type="predicted"/>
<gene>
    <name evidence="4" type="ORF">SHEWBE_2748</name>
</gene>
<protein>
    <submittedName>
        <fullName evidence="4">Putative DNA topoisomerase I</fullName>
    </submittedName>
</protein>
<feature type="compositionally biased region" description="Polar residues" evidence="1">
    <location>
        <begin position="127"/>
        <end position="145"/>
    </location>
</feature>
<evidence type="ECO:0000256" key="2">
    <source>
        <dbReference type="SAM" id="Phobius"/>
    </source>
</evidence>
<keyword evidence="4" id="KW-0413">Isomerase</keyword>
<dbReference type="GO" id="GO:0016853">
    <property type="term" value="F:isomerase activity"/>
    <property type="evidence" value="ECO:0007669"/>
    <property type="project" value="UniProtKB-KW"/>
</dbReference>
<dbReference type="PROSITE" id="PS50965">
    <property type="entry name" value="NERD"/>
    <property type="match status" value="1"/>
</dbReference>
<dbReference type="KEGG" id="sbk:SHEWBE_2748"/>
<evidence type="ECO:0000313" key="5">
    <source>
        <dbReference type="Proteomes" id="UP000250123"/>
    </source>
</evidence>
<dbReference type="InterPro" id="IPR011528">
    <property type="entry name" value="NERD"/>
</dbReference>
<dbReference type="Proteomes" id="UP000250123">
    <property type="component" value="Chromosome SHEWBE"/>
</dbReference>
<organism evidence="4 5">
    <name type="scientific">Shewanella benthica</name>
    <dbReference type="NCBI Taxonomy" id="43661"/>
    <lineage>
        <taxon>Bacteria</taxon>
        <taxon>Pseudomonadati</taxon>
        <taxon>Pseudomonadota</taxon>
        <taxon>Gammaproteobacteria</taxon>
        <taxon>Alteromonadales</taxon>
        <taxon>Shewanellaceae</taxon>
        <taxon>Shewanella</taxon>
    </lineage>
</organism>
<dbReference type="OrthoDB" id="5782056at2"/>
<feature type="domain" description="NERD" evidence="3">
    <location>
        <begin position="193"/>
        <end position="311"/>
    </location>
</feature>
<keyword evidence="2" id="KW-1133">Transmembrane helix</keyword>